<protein>
    <submittedName>
        <fullName evidence="3">Uncharacterized protein</fullName>
    </submittedName>
</protein>
<evidence type="ECO:0000313" key="3">
    <source>
        <dbReference type="EMBL" id="GGR29704.1"/>
    </source>
</evidence>
<feature type="transmembrane region" description="Helical" evidence="2">
    <location>
        <begin position="130"/>
        <end position="150"/>
    </location>
</feature>
<sequence length="348" mass="36452">MPSPKQVEQVEPLTPPARLRLHRPLAWFAASMGALALVSAVGLAVDDRILVGAPIWAKPFKFSVSFVAYALSLAWMLSLLPRGRRTGWWAGTVVAVASAVEMVLITLQVVRGTQSHFNQATPFDNAVFQIMGGTVVVLWLGALVIALLLLRARILDLATARVVRLSSLIALAGAAVGFLMVRPTPEQLASDDPPIVGAHSVGVPDGGPSMPVTGWATTGGDLRVAHFFGMHALQLLPLVLLALTALAARSPRLTRFARLADERVRLRLALTASAVYAAVFVLLTWQALRGQALLAPDGATLAGAGAIALLGAAATAFSFRRTSPGGPSPSPTPPSPAPPTTPTEEFSA</sequence>
<keyword evidence="2" id="KW-1133">Transmembrane helix</keyword>
<organism evidence="3 4">
    <name type="scientific">Streptomyces cinereoruber</name>
    <dbReference type="NCBI Taxonomy" id="67260"/>
    <lineage>
        <taxon>Bacteria</taxon>
        <taxon>Bacillati</taxon>
        <taxon>Actinomycetota</taxon>
        <taxon>Actinomycetes</taxon>
        <taxon>Kitasatosporales</taxon>
        <taxon>Streptomycetaceae</taxon>
        <taxon>Streptomyces</taxon>
    </lineage>
</organism>
<accession>A0AAV4KK86</accession>
<evidence type="ECO:0000313" key="4">
    <source>
        <dbReference type="Proteomes" id="UP000642014"/>
    </source>
</evidence>
<feature type="transmembrane region" description="Helical" evidence="2">
    <location>
        <begin position="60"/>
        <end position="80"/>
    </location>
</feature>
<dbReference type="EMBL" id="BMSJ01000006">
    <property type="protein sequence ID" value="GGR29704.1"/>
    <property type="molecule type" value="Genomic_DNA"/>
</dbReference>
<feature type="transmembrane region" description="Helical" evidence="2">
    <location>
        <begin position="224"/>
        <end position="247"/>
    </location>
</feature>
<feature type="transmembrane region" description="Helical" evidence="2">
    <location>
        <begin position="162"/>
        <end position="181"/>
    </location>
</feature>
<evidence type="ECO:0000256" key="1">
    <source>
        <dbReference type="SAM" id="MobiDB-lite"/>
    </source>
</evidence>
<feature type="transmembrane region" description="Helical" evidence="2">
    <location>
        <begin position="87"/>
        <end position="110"/>
    </location>
</feature>
<name>A0AAV4KK86_9ACTN</name>
<feature type="compositionally biased region" description="Pro residues" evidence="1">
    <location>
        <begin position="326"/>
        <end position="341"/>
    </location>
</feature>
<feature type="transmembrane region" description="Helical" evidence="2">
    <location>
        <begin position="25"/>
        <end position="45"/>
    </location>
</feature>
<evidence type="ECO:0000256" key="2">
    <source>
        <dbReference type="SAM" id="Phobius"/>
    </source>
</evidence>
<dbReference type="AlphaFoldDB" id="A0AAV4KK86"/>
<feature type="region of interest" description="Disordered" evidence="1">
    <location>
        <begin position="320"/>
        <end position="348"/>
    </location>
</feature>
<proteinExistence type="predicted"/>
<reference evidence="3 4" key="1">
    <citation type="journal article" date="2014" name="Int. J. Syst. Evol. Microbiol.">
        <title>Complete genome sequence of Corynebacterium casei LMG S-19264T (=DSM 44701T), isolated from a smear-ripened cheese.</title>
        <authorList>
            <consortium name="US DOE Joint Genome Institute (JGI-PGF)"/>
            <person name="Walter F."/>
            <person name="Albersmeier A."/>
            <person name="Kalinowski J."/>
            <person name="Ruckert C."/>
        </authorList>
    </citation>
    <scope>NUCLEOTIDE SEQUENCE [LARGE SCALE GENOMIC DNA]</scope>
    <source>
        <strain evidence="3 4">JCM 4205</strain>
    </source>
</reference>
<feature type="transmembrane region" description="Helical" evidence="2">
    <location>
        <begin position="300"/>
        <end position="319"/>
    </location>
</feature>
<dbReference type="Proteomes" id="UP000642014">
    <property type="component" value="Unassembled WGS sequence"/>
</dbReference>
<comment type="caution">
    <text evidence="3">The sequence shown here is derived from an EMBL/GenBank/DDBJ whole genome shotgun (WGS) entry which is preliminary data.</text>
</comment>
<feature type="transmembrane region" description="Helical" evidence="2">
    <location>
        <begin position="268"/>
        <end position="288"/>
    </location>
</feature>
<keyword evidence="2" id="KW-0472">Membrane</keyword>
<keyword evidence="2" id="KW-0812">Transmembrane</keyword>
<gene>
    <name evidence="3" type="ORF">GCM10010497_35140</name>
</gene>